<sequence length="185" mass="19841">MSALQSAMELARAALAPAADGYFVRVAQAGPLLVTDAPRRERTPGAARTALERAGFHPIEDGVLLRFGLPETAYVLLPAAPPPGGSWNADAWREQALCRRLLLCAAAPGPVEPEGRALVDSLLRALSRRQRESALRAFAREAAAARRQGWNRALRLCGVYLCQALHGCGVPQGRALQPTLSKEVM</sequence>
<reference evidence="1" key="2">
    <citation type="journal article" date="2021" name="PeerJ">
        <title>Extensive microbial diversity within the chicken gut microbiome revealed by metagenomics and culture.</title>
        <authorList>
            <person name="Gilroy R."/>
            <person name="Ravi A."/>
            <person name="Getino M."/>
            <person name="Pursley I."/>
            <person name="Horton D.L."/>
            <person name="Alikhan N.F."/>
            <person name="Baker D."/>
            <person name="Gharbi K."/>
            <person name="Hall N."/>
            <person name="Watson M."/>
            <person name="Adriaenssens E.M."/>
            <person name="Foster-Nyarko E."/>
            <person name="Jarju S."/>
            <person name="Secka A."/>
            <person name="Antonio M."/>
            <person name="Oren A."/>
            <person name="Chaudhuri R.R."/>
            <person name="La Ragione R."/>
            <person name="Hildebrand F."/>
            <person name="Pallen M.J."/>
        </authorList>
    </citation>
    <scope>NUCLEOTIDE SEQUENCE</scope>
    <source>
        <strain evidence="1">ChiSxjej2B14-6234</strain>
    </source>
</reference>
<gene>
    <name evidence="1" type="ORF">IAB73_01025</name>
</gene>
<organism evidence="1 2">
    <name type="scientific">Candidatus Onthenecus intestinigallinarum</name>
    <dbReference type="NCBI Taxonomy" id="2840875"/>
    <lineage>
        <taxon>Bacteria</taxon>
        <taxon>Bacillati</taxon>
        <taxon>Bacillota</taxon>
        <taxon>Clostridia</taxon>
        <taxon>Eubacteriales</taxon>
        <taxon>Candidatus Onthenecus</taxon>
    </lineage>
</organism>
<comment type="caution">
    <text evidence="1">The sequence shown here is derived from an EMBL/GenBank/DDBJ whole genome shotgun (WGS) entry which is preliminary data.</text>
</comment>
<dbReference type="AlphaFoldDB" id="A0A9D1CPP5"/>
<dbReference type="EMBL" id="DVFJ01000004">
    <property type="protein sequence ID" value="HIQ70790.1"/>
    <property type="molecule type" value="Genomic_DNA"/>
</dbReference>
<protein>
    <submittedName>
        <fullName evidence="1">Uncharacterized protein</fullName>
    </submittedName>
</protein>
<evidence type="ECO:0000313" key="1">
    <source>
        <dbReference type="EMBL" id="HIQ70790.1"/>
    </source>
</evidence>
<evidence type="ECO:0000313" key="2">
    <source>
        <dbReference type="Proteomes" id="UP000886887"/>
    </source>
</evidence>
<accession>A0A9D1CPP5</accession>
<dbReference type="Proteomes" id="UP000886887">
    <property type="component" value="Unassembled WGS sequence"/>
</dbReference>
<reference evidence="1" key="1">
    <citation type="submission" date="2020-10" db="EMBL/GenBank/DDBJ databases">
        <authorList>
            <person name="Gilroy R."/>
        </authorList>
    </citation>
    <scope>NUCLEOTIDE SEQUENCE</scope>
    <source>
        <strain evidence="1">ChiSxjej2B14-6234</strain>
    </source>
</reference>
<proteinExistence type="predicted"/>
<name>A0A9D1CPP5_9FIRM</name>